<sequence>MSQWGQPNQQWPGQSWPAPSGRAGYGQWPGQDGRFGQQAGPFGYAAQQGGPFPQYGGAPVPPRRRRPSPLKFLAALFGTFTIMVLAYVLLSYGGNGSSSDGSSGSRNGSYANEDYEVPPADTSPSEIPQPETYSEATQWMEDNPVYGASVAEPVRCDLDALDMSTATDAQLEDHLNELTACLMRVWGPTLRDAGYEAVRPTVTVYDSEISTPCGDMPMGNAAYCMVDQQVYYATDLAEVVPDELSGVPYTADAVMAHEFGHAVQARTGILYSEKAWESRVGSSQADEFSRRTEVQADCFAGEFIGSVSESLALTPSDTDGLSQMFYAFGDDVLTGDSSYRGSHGHGTNRREWFQDGLDDRSLATCNAFTAADSRVR</sequence>
<protein>
    <submittedName>
        <fullName evidence="7">Neutral zinc metallopeptidase</fullName>
    </submittedName>
</protein>
<comment type="subcellular location">
    <subcellularLocation>
        <location evidence="1">Membrane</location>
        <topology evidence="1">Single-pass membrane protein</topology>
    </subcellularLocation>
</comment>
<feature type="compositionally biased region" description="Low complexity" evidence="5">
    <location>
        <begin position="97"/>
        <end position="110"/>
    </location>
</feature>
<dbReference type="PANTHER" id="PTHR30168:SF0">
    <property type="entry name" value="INNER MEMBRANE PROTEIN"/>
    <property type="match status" value="1"/>
</dbReference>
<dbReference type="PANTHER" id="PTHR30168">
    <property type="entry name" value="PUTATIVE MEMBRANE PROTEIN YPFJ"/>
    <property type="match status" value="1"/>
</dbReference>
<keyword evidence="4 6" id="KW-0472">Membrane</keyword>
<evidence type="ECO:0000313" key="8">
    <source>
        <dbReference type="Proteomes" id="UP000017052"/>
    </source>
</evidence>
<evidence type="ECO:0000256" key="3">
    <source>
        <dbReference type="ARBA" id="ARBA00022989"/>
    </source>
</evidence>
<keyword evidence="2 6" id="KW-0812">Transmembrane</keyword>
<dbReference type="AlphaFoldDB" id="U2QRA8"/>
<dbReference type="GO" id="GO:0016020">
    <property type="term" value="C:membrane"/>
    <property type="evidence" value="ECO:0007669"/>
    <property type="project" value="UniProtKB-SubCell"/>
</dbReference>
<feature type="region of interest" description="Disordered" evidence="5">
    <location>
        <begin position="96"/>
        <end position="133"/>
    </location>
</feature>
<evidence type="ECO:0000313" key="7">
    <source>
        <dbReference type="EMBL" id="ERK58749.1"/>
    </source>
</evidence>
<proteinExistence type="predicted"/>
<keyword evidence="8" id="KW-1185">Reference proteome</keyword>
<dbReference type="EMBL" id="ACVN02000132">
    <property type="protein sequence ID" value="ERK58749.1"/>
    <property type="molecule type" value="Genomic_DNA"/>
</dbReference>
<dbReference type="RefSeq" id="WP_021797162.1">
    <property type="nucleotide sequence ID" value="NZ_ACVN02000132.1"/>
</dbReference>
<keyword evidence="3 6" id="KW-1133">Transmembrane helix</keyword>
<feature type="compositionally biased region" description="Polar residues" evidence="5">
    <location>
        <begin position="122"/>
        <end position="133"/>
    </location>
</feature>
<gene>
    <name evidence="7" type="ORF">HMPREF0682_1052</name>
</gene>
<feature type="transmembrane region" description="Helical" evidence="6">
    <location>
        <begin position="72"/>
        <end position="90"/>
    </location>
</feature>
<evidence type="ECO:0000256" key="1">
    <source>
        <dbReference type="ARBA" id="ARBA00004167"/>
    </source>
</evidence>
<evidence type="ECO:0000256" key="4">
    <source>
        <dbReference type="ARBA" id="ARBA00023136"/>
    </source>
</evidence>
<organism evidence="7 8">
    <name type="scientific">Propionibacterium acidifaciens F0233</name>
    <dbReference type="NCBI Taxonomy" id="553198"/>
    <lineage>
        <taxon>Bacteria</taxon>
        <taxon>Bacillati</taxon>
        <taxon>Actinomycetota</taxon>
        <taxon>Actinomycetes</taxon>
        <taxon>Propionibacteriales</taxon>
        <taxon>Propionibacteriaceae</taxon>
        <taxon>Propionibacterium</taxon>
    </lineage>
</organism>
<name>U2QRA8_9ACTN</name>
<dbReference type="Proteomes" id="UP000017052">
    <property type="component" value="Unassembled WGS sequence"/>
</dbReference>
<reference evidence="7" key="1">
    <citation type="submission" date="2013-08" db="EMBL/GenBank/DDBJ databases">
        <authorList>
            <person name="Durkin A.S."/>
            <person name="Haft D.R."/>
            <person name="McCorrison J."/>
            <person name="Torralba M."/>
            <person name="Gillis M."/>
            <person name="Haft D.H."/>
            <person name="Methe B."/>
            <person name="Sutton G."/>
            <person name="Nelson K.E."/>
        </authorList>
    </citation>
    <scope>NUCLEOTIDE SEQUENCE [LARGE SCALE GENOMIC DNA]</scope>
    <source>
        <strain evidence="7">F0233</strain>
    </source>
</reference>
<evidence type="ECO:0000256" key="2">
    <source>
        <dbReference type="ARBA" id="ARBA00022692"/>
    </source>
</evidence>
<evidence type="ECO:0000256" key="5">
    <source>
        <dbReference type="SAM" id="MobiDB-lite"/>
    </source>
</evidence>
<dbReference type="Pfam" id="PF04228">
    <property type="entry name" value="Zn_peptidase"/>
    <property type="match status" value="1"/>
</dbReference>
<accession>U2QRA8</accession>
<comment type="caution">
    <text evidence="7">The sequence shown here is derived from an EMBL/GenBank/DDBJ whole genome shotgun (WGS) entry which is preliminary data.</text>
</comment>
<dbReference type="OrthoDB" id="9774900at2"/>
<feature type="region of interest" description="Disordered" evidence="5">
    <location>
        <begin position="1"/>
        <end position="63"/>
    </location>
</feature>
<dbReference type="GeneID" id="95359504"/>
<feature type="compositionally biased region" description="Low complexity" evidence="5">
    <location>
        <begin position="1"/>
        <end position="17"/>
    </location>
</feature>
<evidence type="ECO:0000256" key="6">
    <source>
        <dbReference type="SAM" id="Phobius"/>
    </source>
</evidence>
<dbReference type="InterPro" id="IPR007343">
    <property type="entry name" value="Uncharacterised_pept_Zn_put"/>
</dbReference>